<evidence type="ECO:0000256" key="2">
    <source>
        <dbReference type="SAM" id="MobiDB-lite"/>
    </source>
</evidence>
<reference evidence="4" key="1">
    <citation type="journal article" date="2023" name="Mol. Phylogenet. Evol.">
        <title>Genome-scale phylogeny and comparative genomics of the fungal order Sordariales.</title>
        <authorList>
            <person name="Hensen N."/>
            <person name="Bonometti L."/>
            <person name="Westerberg I."/>
            <person name="Brannstrom I.O."/>
            <person name="Guillou S."/>
            <person name="Cros-Aarteil S."/>
            <person name="Calhoun S."/>
            <person name="Haridas S."/>
            <person name="Kuo A."/>
            <person name="Mondo S."/>
            <person name="Pangilinan J."/>
            <person name="Riley R."/>
            <person name="LaButti K."/>
            <person name="Andreopoulos B."/>
            <person name="Lipzen A."/>
            <person name="Chen C."/>
            <person name="Yan M."/>
            <person name="Daum C."/>
            <person name="Ng V."/>
            <person name="Clum A."/>
            <person name="Steindorff A."/>
            <person name="Ohm R.A."/>
            <person name="Martin F."/>
            <person name="Silar P."/>
            <person name="Natvig D.O."/>
            <person name="Lalanne C."/>
            <person name="Gautier V."/>
            <person name="Ament-Velasquez S.L."/>
            <person name="Kruys A."/>
            <person name="Hutchinson M.I."/>
            <person name="Powell A.J."/>
            <person name="Barry K."/>
            <person name="Miller A.N."/>
            <person name="Grigoriev I.V."/>
            <person name="Debuchy R."/>
            <person name="Gladieux P."/>
            <person name="Hiltunen Thoren M."/>
            <person name="Johannesson H."/>
        </authorList>
    </citation>
    <scope>NUCLEOTIDE SEQUENCE</scope>
    <source>
        <strain evidence="4">CBS 560.94</strain>
    </source>
</reference>
<organism evidence="4 5">
    <name type="scientific">Neurospora tetraspora</name>
    <dbReference type="NCBI Taxonomy" id="94610"/>
    <lineage>
        <taxon>Eukaryota</taxon>
        <taxon>Fungi</taxon>
        <taxon>Dikarya</taxon>
        <taxon>Ascomycota</taxon>
        <taxon>Pezizomycotina</taxon>
        <taxon>Sordariomycetes</taxon>
        <taxon>Sordariomycetidae</taxon>
        <taxon>Sordariales</taxon>
        <taxon>Sordariaceae</taxon>
        <taxon>Neurospora</taxon>
    </lineage>
</organism>
<accession>A0AAE0JLP2</accession>
<dbReference type="CDD" id="cd08646">
    <property type="entry name" value="FMT_core_Met-tRNA-FMT_N"/>
    <property type="match status" value="1"/>
</dbReference>
<proteinExistence type="predicted"/>
<dbReference type="GO" id="GO:0005739">
    <property type="term" value="C:mitochondrion"/>
    <property type="evidence" value="ECO:0007669"/>
    <property type="project" value="TreeGrafter"/>
</dbReference>
<dbReference type="InterPro" id="IPR036477">
    <property type="entry name" value="Formyl_transf_N_sf"/>
</dbReference>
<comment type="caution">
    <text evidence="4">The sequence shown here is derived from an EMBL/GenBank/DDBJ whole genome shotgun (WGS) entry which is preliminary data.</text>
</comment>
<name>A0AAE0JLP2_9PEZI</name>
<dbReference type="EMBL" id="JAUEPP010000002">
    <property type="protein sequence ID" value="KAK3351947.1"/>
    <property type="molecule type" value="Genomic_DNA"/>
</dbReference>
<feature type="domain" description="Formyl transferase N-terminal" evidence="3">
    <location>
        <begin position="45"/>
        <end position="232"/>
    </location>
</feature>
<evidence type="ECO:0000313" key="4">
    <source>
        <dbReference type="EMBL" id="KAK3351947.1"/>
    </source>
</evidence>
<feature type="region of interest" description="Disordered" evidence="2">
    <location>
        <begin position="245"/>
        <end position="264"/>
    </location>
</feature>
<dbReference type="PANTHER" id="PTHR11138:SF5">
    <property type="entry name" value="METHIONYL-TRNA FORMYLTRANSFERASE, MITOCHONDRIAL"/>
    <property type="match status" value="1"/>
</dbReference>
<dbReference type="AlphaFoldDB" id="A0AAE0JLP2"/>
<dbReference type="Pfam" id="PF00551">
    <property type="entry name" value="Formyl_trans_N"/>
    <property type="match status" value="1"/>
</dbReference>
<protein>
    <recommendedName>
        <fullName evidence="1">methionyl-tRNA formyltransferase</fullName>
        <ecNumber evidence="1">2.1.2.9</ecNumber>
    </recommendedName>
</protein>
<dbReference type="InterPro" id="IPR002376">
    <property type="entry name" value="Formyl_transf_N"/>
</dbReference>
<gene>
    <name evidence="4" type="ORF">B0H65DRAFT_459566</name>
</gene>
<evidence type="ECO:0000259" key="3">
    <source>
        <dbReference type="Pfam" id="PF00551"/>
    </source>
</evidence>
<dbReference type="PANTHER" id="PTHR11138">
    <property type="entry name" value="METHIONYL-TRNA FORMYLTRANSFERASE"/>
    <property type="match status" value="1"/>
</dbReference>
<evidence type="ECO:0000313" key="5">
    <source>
        <dbReference type="Proteomes" id="UP001278500"/>
    </source>
</evidence>
<sequence>MLLQRLAVPSGIRSSLSSLSRKPSSAFTRCSYSTQPESKVSDPLRILFCGSDVFSCYSLKALHAEHKANPGLIKSIDVMVRPGKAVGRGYKEVRQVPIQNLAEELSLPIHIRDTFTGWSLPQTPDGEPINLIVAVSFGLFVPPRCLNQAKYGGLNVHPSLLPDLRGPAPLHHAVLNRLSHTGVSLQTLSPKTFDAGTVIAQTPLPGIPIPPACTVQQLHDLLAPLGAEMLVSSLREGLHVPPLRPVVDNDIPTPGTEGMTEKRRYSHAPKITKSDQRVSFLRHSAAEAALRARVCGGSGGSLWTNVYPPVSQPKKGSKDQQLELPLSYPHPLEESSAKKGGSPKRIILEEISELLLFPSDGDSGGLDQQNKKYQAYRRVIQSMNFGNSSSNEQLGLDAVFVPNQSYRESPPDPLFWLLRFGEDEYVDVETTGANGEKVTERKPRVSWGLCTRLGLDDKKEEDKGAVTFVIPEDGGKFGLLRVGKIKVEGKGARPARQVMKELAVKAG</sequence>
<dbReference type="SUPFAM" id="SSF53328">
    <property type="entry name" value="Formyltransferase"/>
    <property type="match status" value="1"/>
</dbReference>
<evidence type="ECO:0000256" key="1">
    <source>
        <dbReference type="ARBA" id="ARBA00012261"/>
    </source>
</evidence>
<dbReference type="InterPro" id="IPR041711">
    <property type="entry name" value="Met-tRNA-FMT_N"/>
</dbReference>
<dbReference type="Gene3D" id="3.40.50.12230">
    <property type="match status" value="1"/>
</dbReference>
<keyword evidence="5" id="KW-1185">Reference proteome</keyword>
<reference evidence="4" key="2">
    <citation type="submission" date="2023-06" db="EMBL/GenBank/DDBJ databases">
        <authorList>
            <consortium name="Lawrence Berkeley National Laboratory"/>
            <person name="Haridas S."/>
            <person name="Hensen N."/>
            <person name="Bonometti L."/>
            <person name="Westerberg I."/>
            <person name="Brannstrom I.O."/>
            <person name="Guillou S."/>
            <person name="Cros-Aarteil S."/>
            <person name="Calhoun S."/>
            <person name="Kuo A."/>
            <person name="Mondo S."/>
            <person name="Pangilinan J."/>
            <person name="Riley R."/>
            <person name="Labutti K."/>
            <person name="Andreopoulos B."/>
            <person name="Lipzen A."/>
            <person name="Chen C."/>
            <person name="Yanf M."/>
            <person name="Daum C."/>
            <person name="Ng V."/>
            <person name="Clum A."/>
            <person name="Steindorff A."/>
            <person name="Ohm R."/>
            <person name="Martin F."/>
            <person name="Silar P."/>
            <person name="Natvig D."/>
            <person name="Lalanne C."/>
            <person name="Gautier V."/>
            <person name="Ament-Velasquez S.L."/>
            <person name="Kruys A."/>
            <person name="Hutchinson M.I."/>
            <person name="Powell A.J."/>
            <person name="Barry K."/>
            <person name="Miller A.N."/>
            <person name="Grigoriev I.V."/>
            <person name="Debuchy R."/>
            <person name="Gladieux P."/>
            <person name="Thoren M.H."/>
            <person name="Johannesson H."/>
        </authorList>
    </citation>
    <scope>NUCLEOTIDE SEQUENCE</scope>
    <source>
        <strain evidence="4">CBS 560.94</strain>
    </source>
</reference>
<dbReference type="EC" id="2.1.2.9" evidence="1"/>
<dbReference type="Proteomes" id="UP001278500">
    <property type="component" value="Unassembled WGS sequence"/>
</dbReference>
<dbReference type="RefSeq" id="XP_062685242.1">
    <property type="nucleotide sequence ID" value="XM_062826467.1"/>
</dbReference>
<dbReference type="GeneID" id="87863621"/>
<dbReference type="GO" id="GO:0004479">
    <property type="term" value="F:methionyl-tRNA formyltransferase activity"/>
    <property type="evidence" value="ECO:0007669"/>
    <property type="project" value="UniProtKB-EC"/>
</dbReference>